<protein>
    <submittedName>
        <fullName evidence="1">Uncharacterized protein</fullName>
    </submittedName>
</protein>
<sequence length="89" mass="10106">MDLLADYLKERVTFGLMSTKATIYDSTTFKSRLFLVPGQGITWMASFSEFFSRFFTFLGSHLNLSIGTFFKFFSLDGNFSGSAILQIDK</sequence>
<organism evidence="1 2">
    <name type="scientific">Gongylonema pulchrum</name>
    <dbReference type="NCBI Taxonomy" id="637853"/>
    <lineage>
        <taxon>Eukaryota</taxon>
        <taxon>Metazoa</taxon>
        <taxon>Ecdysozoa</taxon>
        <taxon>Nematoda</taxon>
        <taxon>Chromadorea</taxon>
        <taxon>Rhabditida</taxon>
        <taxon>Spirurina</taxon>
        <taxon>Spiruromorpha</taxon>
        <taxon>Spiruroidea</taxon>
        <taxon>Gongylonematidae</taxon>
        <taxon>Gongylonema</taxon>
    </lineage>
</organism>
<name>A0A3P6Q2W1_9BILA</name>
<proteinExistence type="predicted"/>
<evidence type="ECO:0000313" key="1">
    <source>
        <dbReference type="EMBL" id="VDK38620.1"/>
    </source>
</evidence>
<gene>
    <name evidence="1" type="ORF">GPUH_LOCUS3238</name>
</gene>
<dbReference type="AlphaFoldDB" id="A0A3P6Q2W1"/>
<dbReference type="EMBL" id="UYRT01005405">
    <property type="protein sequence ID" value="VDK38620.1"/>
    <property type="molecule type" value="Genomic_DNA"/>
</dbReference>
<accession>A0A3P6Q2W1</accession>
<reference evidence="1 2" key="1">
    <citation type="submission" date="2018-11" db="EMBL/GenBank/DDBJ databases">
        <authorList>
            <consortium name="Pathogen Informatics"/>
        </authorList>
    </citation>
    <scope>NUCLEOTIDE SEQUENCE [LARGE SCALE GENOMIC DNA]</scope>
</reference>
<evidence type="ECO:0000313" key="2">
    <source>
        <dbReference type="Proteomes" id="UP000271098"/>
    </source>
</evidence>
<dbReference type="Proteomes" id="UP000271098">
    <property type="component" value="Unassembled WGS sequence"/>
</dbReference>
<keyword evidence="2" id="KW-1185">Reference proteome</keyword>